<feature type="transmembrane region" description="Helical" evidence="6">
    <location>
        <begin position="190"/>
        <end position="209"/>
    </location>
</feature>
<dbReference type="Gene3D" id="1.25.40.10">
    <property type="entry name" value="Tetratricopeptide repeat domain"/>
    <property type="match status" value="1"/>
</dbReference>
<evidence type="ECO:0000256" key="6">
    <source>
        <dbReference type="SAM" id="Phobius"/>
    </source>
</evidence>
<dbReference type="AlphaFoldDB" id="A0A1F5HEF1"/>
<gene>
    <name evidence="8" type="ORF">A2196_01405</name>
</gene>
<dbReference type="InterPro" id="IPR011990">
    <property type="entry name" value="TPR-like_helical_dom_sf"/>
</dbReference>
<dbReference type="InterPro" id="IPR019734">
    <property type="entry name" value="TPR_rpt"/>
</dbReference>
<feature type="transmembrane region" description="Helical" evidence="6">
    <location>
        <begin position="420"/>
        <end position="448"/>
    </location>
</feature>
<dbReference type="GO" id="GO:0016020">
    <property type="term" value="C:membrane"/>
    <property type="evidence" value="ECO:0007669"/>
    <property type="project" value="UniProtKB-SubCell"/>
</dbReference>
<keyword evidence="4 6" id="KW-0472">Membrane</keyword>
<feature type="transmembrane region" description="Helical" evidence="6">
    <location>
        <begin position="106"/>
        <end position="126"/>
    </location>
</feature>
<feature type="transmembrane region" description="Helical" evidence="6">
    <location>
        <begin position="476"/>
        <end position="501"/>
    </location>
</feature>
<feature type="domain" description="O-antigen ligase-related" evidence="7">
    <location>
        <begin position="221"/>
        <end position="388"/>
    </location>
</feature>
<dbReference type="Proteomes" id="UP000176751">
    <property type="component" value="Unassembled WGS sequence"/>
</dbReference>
<feature type="transmembrane region" description="Helical" evidence="6">
    <location>
        <begin position="12"/>
        <end position="30"/>
    </location>
</feature>
<proteinExistence type="predicted"/>
<keyword evidence="2 6" id="KW-0812">Transmembrane</keyword>
<dbReference type="PANTHER" id="PTHR37422">
    <property type="entry name" value="TEICHURONIC ACID BIOSYNTHESIS PROTEIN TUAE"/>
    <property type="match status" value="1"/>
</dbReference>
<feature type="transmembrane region" description="Helical" evidence="6">
    <location>
        <begin position="42"/>
        <end position="61"/>
    </location>
</feature>
<evidence type="ECO:0000313" key="9">
    <source>
        <dbReference type="Proteomes" id="UP000176751"/>
    </source>
</evidence>
<feature type="transmembrane region" description="Helical" evidence="6">
    <location>
        <begin position="264"/>
        <end position="283"/>
    </location>
</feature>
<feature type="transmembrane region" description="Helical" evidence="6">
    <location>
        <begin position="375"/>
        <end position="399"/>
    </location>
</feature>
<comment type="subcellular location">
    <subcellularLocation>
        <location evidence="1">Membrane</location>
        <topology evidence="1">Multi-pass membrane protein</topology>
    </subcellularLocation>
</comment>
<dbReference type="Pfam" id="PF04932">
    <property type="entry name" value="Wzy_C"/>
    <property type="match status" value="1"/>
</dbReference>
<reference evidence="8 9" key="1">
    <citation type="journal article" date="2016" name="Nat. Commun.">
        <title>Thousands of microbial genomes shed light on interconnected biogeochemical processes in an aquifer system.</title>
        <authorList>
            <person name="Anantharaman K."/>
            <person name="Brown C.T."/>
            <person name="Hug L.A."/>
            <person name="Sharon I."/>
            <person name="Castelle C.J."/>
            <person name="Probst A.J."/>
            <person name="Thomas B.C."/>
            <person name="Singh A."/>
            <person name="Wilkins M.J."/>
            <person name="Karaoz U."/>
            <person name="Brodie E.L."/>
            <person name="Williams K.H."/>
            <person name="Hubbard S.S."/>
            <person name="Banfield J.F."/>
        </authorList>
    </citation>
    <scope>NUCLEOTIDE SEQUENCE [LARGE SCALE GENOMIC DNA]</scope>
</reference>
<protein>
    <recommendedName>
        <fullName evidence="7">O-antigen ligase-related domain-containing protein</fullName>
    </recommendedName>
</protein>
<dbReference type="PANTHER" id="PTHR37422:SF13">
    <property type="entry name" value="LIPOPOLYSACCHARIDE BIOSYNTHESIS PROTEIN PA4999-RELATED"/>
    <property type="match status" value="1"/>
</dbReference>
<accession>A0A1F5HEF1</accession>
<feature type="transmembrane region" description="Helical" evidence="6">
    <location>
        <begin position="216"/>
        <end position="232"/>
    </location>
</feature>
<evidence type="ECO:0000313" key="8">
    <source>
        <dbReference type="EMBL" id="OGE02470.1"/>
    </source>
</evidence>
<dbReference type="InterPro" id="IPR007016">
    <property type="entry name" value="O-antigen_ligase-rel_domated"/>
</dbReference>
<evidence type="ECO:0000256" key="3">
    <source>
        <dbReference type="ARBA" id="ARBA00022989"/>
    </source>
</evidence>
<evidence type="ECO:0000256" key="2">
    <source>
        <dbReference type="ARBA" id="ARBA00022692"/>
    </source>
</evidence>
<feature type="repeat" description="TPR" evidence="5">
    <location>
        <begin position="617"/>
        <end position="650"/>
    </location>
</feature>
<keyword evidence="3 6" id="KW-1133">Transmembrane helix</keyword>
<dbReference type="EMBL" id="MFCA01000013">
    <property type="protein sequence ID" value="OGE02470.1"/>
    <property type="molecule type" value="Genomic_DNA"/>
</dbReference>
<feature type="transmembrane region" description="Helical" evidence="6">
    <location>
        <begin position="73"/>
        <end position="91"/>
    </location>
</feature>
<evidence type="ECO:0000259" key="7">
    <source>
        <dbReference type="Pfam" id="PF04932"/>
    </source>
</evidence>
<dbReference type="STRING" id="1797737.A2196_01405"/>
<name>A0A1F5HEF1_9BACT</name>
<keyword evidence="5" id="KW-0802">TPR repeat</keyword>
<evidence type="ECO:0000256" key="4">
    <source>
        <dbReference type="ARBA" id="ARBA00023136"/>
    </source>
</evidence>
<evidence type="ECO:0000256" key="1">
    <source>
        <dbReference type="ARBA" id="ARBA00004141"/>
    </source>
</evidence>
<sequence length="666" mass="73532">MSAKISKFIDQAIWFSYLALAIVTPLIFSTKNSELFEVPKMIFVYLAAAIIFFLTLSKFILQGKITVPKNWAIVTFLIFIVIQVLSTLFSIDKFTSIFGYPSRLNGGLLSQFAYFAIFTGAFVNLNSEKSKKLLMAIVTSAFAVTLWGIPAHFGKDPSCLVLTGTLNSSCWQKEFDPTVRIFSTLGQPNWLASYLVLTLPIALAFSLISTQSKIKVSFLAITLVLFTGLIMTTSRAGFLGAAIALGSILLLLGFKAIKQNLRLLLLFLLGFILIAVIFGTNLFSRFSEALNKQPATSNQLPATSYQQPATTPTESGTIRIIVWQGALSVFKHWPVLGSGPETFAYSYYLFRPTAHNQTTEWGFFYNKAHNEFLNYLANLGILGTVSYLALIGISVFGLWRFSRKLNSDSILAKAAIGSIFGYQATIFFGFSVVTTQLLMFLIIASFLIPEIKPPPFYSSSDSEKLKVSSRKSSNNIGFFISLLTIVIFGLYAITLVGRIYLADLAFAHAERSSGEQALINYSNAVDIFPATNPFYLANYAYESALYAADTDDPEFTNTLTTQTQALAEKTLSASPNNLITTRKIANAYFLISDYDKEYKQKALGVGQKLTELAPTDPQSYLTFAKIQAGLGQDEEAIKTLETALSLKPDYQEAKELLDQLNSKAIQ</sequence>
<feature type="transmembrane region" description="Helical" evidence="6">
    <location>
        <begin position="133"/>
        <end position="153"/>
    </location>
</feature>
<organism evidence="8 9">
    <name type="scientific">Candidatus Curtissbacteria bacterium RIFOXYA1_FULL_41_14</name>
    <dbReference type="NCBI Taxonomy" id="1797737"/>
    <lineage>
        <taxon>Bacteria</taxon>
        <taxon>Candidatus Curtissiibacteriota</taxon>
    </lineage>
</organism>
<feature type="transmembrane region" description="Helical" evidence="6">
    <location>
        <begin position="238"/>
        <end position="257"/>
    </location>
</feature>
<dbReference type="InterPro" id="IPR051533">
    <property type="entry name" value="WaaL-like"/>
</dbReference>
<dbReference type="SUPFAM" id="SSF48452">
    <property type="entry name" value="TPR-like"/>
    <property type="match status" value="1"/>
</dbReference>
<comment type="caution">
    <text evidence="8">The sequence shown here is derived from an EMBL/GenBank/DDBJ whole genome shotgun (WGS) entry which is preliminary data.</text>
</comment>
<dbReference type="PROSITE" id="PS50005">
    <property type="entry name" value="TPR"/>
    <property type="match status" value="1"/>
</dbReference>
<evidence type="ECO:0000256" key="5">
    <source>
        <dbReference type="PROSITE-ProRule" id="PRU00339"/>
    </source>
</evidence>